<dbReference type="OrthoDB" id="278295at2"/>
<accession>A0A518I8W4</accession>
<evidence type="ECO:0000256" key="1">
    <source>
        <dbReference type="SAM" id="Phobius"/>
    </source>
</evidence>
<proteinExistence type="predicted"/>
<reference evidence="2 3" key="1">
    <citation type="submission" date="2019-03" db="EMBL/GenBank/DDBJ databases">
        <title>Deep-cultivation of Planctomycetes and their phenomic and genomic characterization uncovers novel biology.</title>
        <authorList>
            <person name="Wiegand S."/>
            <person name="Jogler M."/>
            <person name="Boedeker C."/>
            <person name="Pinto D."/>
            <person name="Vollmers J."/>
            <person name="Rivas-Marin E."/>
            <person name="Kohn T."/>
            <person name="Peeters S.H."/>
            <person name="Heuer A."/>
            <person name="Rast P."/>
            <person name="Oberbeckmann S."/>
            <person name="Bunk B."/>
            <person name="Jeske O."/>
            <person name="Meyerdierks A."/>
            <person name="Storesund J.E."/>
            <person name="Kallscheuer N."/>
            <person name="Luecker S."/>
            <person name="Lage O.M."/>
            <person name="Pohl T."/>
            <person name="Merkel B.J."/>
            <person name="Hornburger P."/>
            <person name="Mueller R.-W."/>
            <person name="Bruemmer F."/>
            <person name="Labrenz M."/>
            <person name="Spormann A.M."/>
            <person name="Op den Camp H."/>
            <person name="Overmann J."/>
            <person name="Amann R."/>
            <person name="Jetten M.S.M."/>
            <person name="Mascher T."/>
            <person name="Medema M.H."/>
            <person name="Devos D.P."/>
            <person name="Kaster A.-K."/>
            <person name="Ovreas L."/>
            <person name="Rohde M."/>
            <person name="Galperin M.Y."/>
            <person name="Jogler C."/>
        </authorList>
    </citation>
    <scope>NUCLEOTIDE SEQUENCE [LARGE SCALE GENOMIC DNA]</scope>
    <source>
        <strain evidence="2 3">Enr17</strain>
    </source>
</reference>
<organism evidence="2 3">
    <name type="scientific">Gimesia fumaroli</name>
    <dbReference type="NCBI Taxonomy" id="2527976"/>
    <lineage>
        <taxon>Bacteria</taxon>
        <taxon>Pseudomonadati</taxon>
        <taxon>Planctomycetota</taxon>
        <taxon>Planctomycetia</taxon>
        <taxon>Planctomycetales</taxon>
        <taxon>Planctomycetaceae</taxon>
        <taxon>Gimesia</taxon>
    </lineage>
</organism>
<name>A0A518I8W4_9PLAN</name>
<evidence type="ECO:0008006" key="4">
    <source>
        <dbReference type="Google" id="ProtNLM"/>
    </source>
</evidence>
<dbReference type="RefSeq" id="WP_145307282.1">
    <property type="nucleotide sequence ID" value="NZ_CP037452.1"/>
</dbReference>
<evidence type="ECO:0000313" key="2">
    <source>
        <dbReference type="EMBL" id="QDV49489.1"/>
    </source>
</evidence>
<keyword evidence="3" id="KW-1185">Reference proteome</keyword>
<dbReference type="KEGG" id="gfm:Enr17x_15070"/>
<dbReference type="EMBL" id="CP037452">
    <property type="protein sequence ID" value="QDV49489.1"/>
    <property type="molecule type" value="Genomic_DNA"/>
</dbReference>
<keyword evidence="1" id="KW-0812">Transmembrane</keyword>
<dbReference type="AlphaFoldDB" id="A0A518I8W4"/>
<protein>
    <recommendedName>
        <fullName evidence="4">Class III signal peptide</fullName>
    </recommendedName>
</protein>
<gene>
    <name evidence="2" type="ORF">Enr17x_15070</name>
</gene>
<keyword evidence="1" id="KW-0472">Membrane</keyword>
<feature type="transmembrane region" description="Helical" evidence="1">
    <location>
        <begin position="15"/>
        <end position="39"/>
    </location>
</feature>
<evidence type="ECO:0000313" key="3">
    <source>
        <dbReference type="Proteomes" id="UP000318313"/>
    </source>
</evidence>
<dbReference type="Proteomes" id="UP000318313">
    <property type="component" value="Chromosome"/>
</dbReference>
<sequence length="163" mass="18015">MSHFANQFWNDEDGFVISAELVIILTVAVLAMIVGLSYVQSAVVSEFSDVAGAISSLNQSYAYTGYYSRSYFGKFKSFYAGSAYYTYPRGGAVLGYNGCDYVQRGGSYSEDILLETETVEEPCQICRPGEVQEEIIEESEVDCPKCELGKEIIIPQAADPRQE</sequence>
<keyword evidence="1" id="KW-1133">Transmembrane helix</keyword>